<dbReference type="PANTHER" id="PTHR11761:SF8">
    <property type="entry name" value="LARGE RIBOSOMAL SUBUNIT PROTEIN UL14"/>
    <property type="match status" value="1"/>
</dbReference>
<protein>
    <recommendedName>
        <fullName evidence="7">60S ribosomal protein L23</fullName>
    </recommendedName>
</protein>
<reference evidence="5 6" key="1">
    <citation type="submission" date="2024-02" db="EMBL/GenBank/DDBJ databases">
        <authorList>
            <person name="Chen Y."/>
            <person name="Shah S."/>
            <person name="Dougan E. K."/>
            <person name="Thang M."/>
            <person name="Chan C."/>
        </authorList>
    </citation>
    <scope>NUCLEOTIDE SEQUENCE [LARGE SCALE GENOMIC DNA]</scope>
</reference>
<dbReference type="SMART" id="SM01374">
    <property type="entry name" value="Ribosomal_L14"/>
    <property type="match status" value="1"/>
</dbReference>
<evidence type="ECO:0000256" key="4">
    <source>
        <dbReference type="RuleBase" id="RU003949"/>
    </source>
</evidence>
<evidence type="ECO:0000256" key="2">
    <source>
        <dbReference type="ARBA" id="ARBA00022980"/>
    </source>
</evidence>
<evidence type="ECO:0000256" key="3">
    <source>
        <dbReference type="ARBA" id="ARBA00023274"/>
    </source>
</evidence>
<dbReference type="Pfam" id="PF00238">
    <property type="entry name" value="Ribosomal_L14"/>
    <property type="match status" value="1"/>
</dbReference>
<sequence length="253" mass="27658">MKKGRAAKQCKMRMAQGCSVATLLNCADNSGAKNLYIIAVIGIGGRLNKLPNCSPGDLVLCSVKKGKPELRKKVLKGVVIRQKKAWRRREGVFVYFEDNAGVIVNDKGEMKGSAIQGPVAKECAELWPKIASCAGSGFVVLGALACMLWGPSFTGYAPKRQESAVVRMAGSSKWVNPIDPEMSHPSGLYVLPIKPAKKQENYVYTWKNDKNGVIQDFMRVPYDKNERAGDFYAKRTANGCWDHWGPSGEGEAA</sequence>
<comment type="caution">
    <text evidence="5">The sequence shown here is derived from an EMBL/GenBank/DDBJ whole genome shotgun (WGS) entry which is preliminary data.</text>
</comment>
<comment type="similarity">
    <text evidence="1 4">Belongs to the universal ribosomal protein uL14 family.</text>
</comment>
<dbReference type="CDD" id="cd00337">
    <property type="entry name" value="Ribosomal_uL14"/>
    <property type="match status" value="1"/>
</dbReference>
<evidence type="ECO:0000313" key="5">
    <source>
        <dbReference type="EMBL" id="CAK9006034.1"/>
    </source>
</evidence>
<accession>A0ABP0IVB8</accession>
<dbReference type="PANTHER" id="PTHR11761">
    <property type="entry name" value="50S/60S RIBOSOMAL PROTEIN L14/L23"/>
    <property type="match status" value="1"/>
</dbReference>
<dbReference type="InterPro" id="IPR036853">
    <property type="entry name" value="Ribosomal_uL14_sf"/>
</dbReference>
<keyword evidence="6" id="KW-1185">Reference proteome</keyword>
<name>A0ABP0IVB8_9DINO</name>
<evidence type="ECO:0000256" key="1">
    <source>
        <dbReference type="ARBA" id="ARBA00010745"/>
    </source>
</evidence>
<dbReference type="Proteomes" id="UP001642484">
    <property type="component" value="Unassembled WGS sequence"/>
</dbReference>
<dbReference type="SUPFAM" id="SSF50193">
    <property type="entry name" value="Ribosomal protein L14"/>
    <property type="match status" value="1"/>
</dbReference>
<dbReference type="InterPro" id="IPR000218">
    <property type="entry name" value="Ribosomal_uL14"/>
</dbReference>
<dbReference type="Gene3D" id="2.40.150.20">
    <property type="entry name" value="Ribosomal protein L14"/>
    <property type="match status" value="1"/>
</dbReference>
<keyword evidence="2 4" id="KW-0689">Ribosomal protein</keyword>
<evidence type="ECO:0000313" key="6">
    <source>
        <dbReference type="Proteomes" id="UP001642484"/>
    </source>
</evidence>
<dbReference type="EMBL" id="CAXAMN010003767">
    <property type="protein sequence ID" value="CAK9006034.1"/>
    <property type="molecule type" value="Genomic_DNA"/>
</dbReference>
<evidence type="ECO:0008006" key="7">
    <source>
        <dbReference type="Google" id="ProtNLM"/>
    </source>
</evidence>
<keyword evidence="3 4" id="KW-0687">Ribonucleoprotein</keyword>
<dbReference type="HAMAP" id="MF_01367">
    <property type="entry name" value="Ribosomal_uL14"/>
    <property type="match status" value="1"/>
</dbReference>
<organism evidence="5 6">
    <name type="scientific">Durusdinium trenchii</name>
    <dbReference type="NCBI Taxonomy" id="1381693"/>
    <lineage>
        <taxon>Eukaryota</taxon>
        <taxon>Sar</taxon>
        <taxon>Alveolata</taxon>
        <taxon>Dinophyceae</taxon>
        <taxon>Suessiales</taxon>
        <taxon>Symbiodiniaceae</taxon>
        <taxon>Durusdinium</taxon>
    </lineage>
</organism>
<gene>
    <name evidence="5" type="ORF">CCMP2556_LOCUS8303</name>
</gene>
<proteinExistence type="inferred from homology"/>